<dbReference type="Proteomes" id="UP001501495">
    <property type="component" value="Unassembled WGS sequence"/>
</dbReference>
<gene>
    <name evidence="1" type="ORF">GCM10022215_32230</name>
</gene>
<dbReference type="Pfam" id="PF10604">
    <property type="entry name" value="Polyketide_cyc2"/>
    <property type="match status" value="1"/>
</dbReference>
<dbReference type="SUPFAM" id="SSF55961">
    <property type="entry name" value="Bet v1-like"/>
    <property type="match status" value="1"/>
</dbReference>
<keyword evidence="2" id="KW-1185">Reference proteome</keyword>
<accession>A0ABP7XS13</accession>
<dbReference type="EMBL" id="BAAAZH010000024">
    <property type="protein sequence ID" value="GAA4124489.1"/>
    <property type="molecule type" value="Genomic_DNA"/>
</dbReference>
<dbReference type="RefSeq" id="WP_344734483.1">
    <property type="nucleotide sequence ID" value="NZ_BAAAZH010000024.1"/>
</dbReference>
<reference evidence="2" key="1">
    <citation type="journal article" date="2019" name="Int. J. Syst. Evol. Microbiol.">
        <title>The Global Catalogue of Microorganisms (GCM) 10K type strain sequencing project: providing services to taxonomists for standard genome sequencing and annotation.</title>
        <authorList>
            <consortium name="The Broad Institute Genomics Platform"/>
            <consortium name="The Broad Institute Genome Sequencing Center for Infectious Disease"/>
            <person name="Wu L."/>
            <person name="Ma J."/>
        </authorList>
    </citation>
    <scope>NUCLEOTIDE SEQUENCE [LARGE SCALE GENOMIC DNA]</scope>
    <source>
        <strain evidence="2">JCM 16703</strain>
    </source>
</reference>
<evidence type="ECO:0000313" key="2">
    <source>
        <dbReference type="Proteomes" id="UP001501495"/>
    </source>
</evidence>
<evidence type="ECO:0000313" key="1">
    <source>
        <dbReference type="EMBL" id="GAA4124489.1"/>
    </source>
</evidence>
<protein>
    <submittedName>
        <fullName evidence="1">SRPBCC family protein</fullName>
    </submittedName>
</protein>
<dbReference type="InterPro" id="IPR023393">
    <property type="entry name" value="START-like_dom_sf"/>
</dbReference>
<comment type="caution">
    <text evidence="1">The sequence shown here is derived from an EMBL/GenBank/DDBJ whole genome shotgun (WGS) entry which is preliminary data.</text>
</comment>
<proteinExistence type="predicted"/>
<sequence>MTDTYEALLEESIEIAAPPARVWALVTDLPAMSARSPQVVKTWVKGGAVRQGATFTNLNRDRFLFWPTQGKVVDFDAEKRFAFRIKENKVVWSFTLEPTADGGTRLIERRETPQGISDVSLRLTKIAFGGQPKFTGGLKAGMRQTLAALKAEAERP</sequence>
<dbReference type="Gene3D" id="3.30.530.20">
    <property type="match status" value="1"/>
</dbReference>
<name>A0ABP7XS13_9ACTN</name>
<dbReference type="CDD" id="cd07812">
    <property type="entry name" value="SRPBCC"/>
    <property type="match status" value="1"/>
</dbReference>
<organism evidence="1 2">
    <name type="scientific">Nocardioides fonticola</name>
    <dbReference type="NCBI Taxonomy" id="450363"/>
    <lineage>
        <taxon>Bacteria</taxon>
        <taxon>Bacillati</taxon>
        <taxon>Actinomycetota</taxon>
        <taxon>Actinomycetes</taxon>
        <taxon>Propionibacteriales</taxon>
        <taxon>Nocardioidaceae</taxon>
        <taxon>Nocardioides</taxon>
    </lineage>
</organism>
<dbReference type="InterPro" id="IPR019587">
    <property type="entry name" value="Polyketide_cyclase/dehydratase"/>
</dbReference>